<dbReference type="EMBL" id="BOOY01000008">
    <property type="protein sequence ID" value="GIJ02345.1"/>
    <property type="molecule type" value="Genomic_DNA"/>
</dbReference>
<accession>A0A8J3Y6A7</accession>
<reference evidence="1" key="1">
    <citation type="submission" date="2021-01" db="EMBL/GenBank/DDBJ databases">
        <title>Whole genome shotgun sequence of Spirilliplanes yamanashiensis NBRC 15828.</title>
        <authorList>
            <person name="Komaki H."/>
            <person name="Tamura T."/>
        </authorList>
    </citation>
    <scope>NUCLEOTIDE SEQUENCE</scope>
    <source>
        <strain evidence="1">NBRC 15828</strain>
    </source>
</reference>
<evidence type="ECO:0000313" key="1">
    <source>
        <dbReference type="EMBL" id="GIJ02345.1"/>
    </source>
</evidence>
<proteinExistence type="predicted"/>
<sequence length="440" mass="46387">MEPDEAPELWALTTGLAAEAGARAPGELRLVAEPTVAVTAGARRLSLGLPLLPVLSAGRLRAVLAHEFRHRPRPAILRAVGRFGPRRPVAVAPPELPRVAAAWARFLDEHLRPGSATGCVPDDVSGGFRHFLAARGEPADDHPAVELLPDPAGWERALWPDARPVSWDEFATAAVAAGQQRLADGVFRAVARRTGRPVQPGIGLAELLDLVAAGRLGEVAAEVLPDVPRDEAAQRFADPMTQILELAAVRSQVAHRRHAWTGPAPLMDRAGHPLDLAGTGRLACAPWTLGEARDRLAVLGVNLWHTGLVEAHPGAAGAGVLAAMTLDVAGARTDVVLLDQGFVLAPADTGGGRDRLRALVGSASGDELAQRHAFVPFADVEGGTTGRLRAVRARLALRGGGTMVLRERLGGAATLDATSRDEFKGALRALTRRRSGRHGR</sequence>
<keyword evidence="2" id="KW-1185">Reference proteome</keyword>
<name>A0A8J3Y6A7_9ACTN</name>
<organism evidence="1 2">
    <name type="scientific">Spirilliplanes yamanashiensis</name>
    <dbReference type="NCBI Taxonomy" id="42233"/>
    <lineage>
        <taxon>Bacteria</taxon>
        <taxon>Bacillati</taxon>
        <taxon>Actinomycetota</taxon>
        <taxon>Actinomycetes</taxon>
        <taxon>Micromonosporales</taxon>
        <taxon>Micromonosporaceae</taxon>
        <taxon>Spirilliplanes</taxon>
    </lineage>
</organism>
<dbReference type="AlphaFoldDB" id="A0A8J3Y6A7"/>
<gene>
    <name evidence="1" type="ORF">Sya03_16970</name>
</gene>
<protein>
    <submittedName>
        <fullName evidence="1">Uncharacterized protein</fullName>
    </submittedName>
</protein>
<comment type="caution">
    <text evidence="1">The sequence shown here is derived from an EMBL/GenBank/DDBJ whole genome shotgun (WGS) entry which is preliminary data.</text>
</comment>
<dbReference type="Proteomes" id="UP000652013">
    <property type="component" value="Unassembled WGS sequence"/>
</dbReference>
<evidence type="ECO:0000313" key="2">
    <source>
        <dbReference type="Proteomes" id="UP000652013"/>
    </source>
</evidence>